<dbReference type="EMBL" id="LOEE01000030">
    <property type="protein sequence ID" value="KXG75944.1"/>
    <property type="molecule type" value="Genomic_DNA"/>
</dbReference>
<evidence type="ECO:0000313" key="1">
    <source>
        <dbReference type="EMBL" id="KXG75944.1"/>
    </source>
</evidence>
<evidence type="ECO:0000313" key="2">
    <source>
        <dbReference type="Proteomes" id="UP000070456"/>
    </source>
</evidence>
<accession>A0A140L5W9</accession>
<reference evidence="1 2" key="1">
    <citation type="submission" date="2015-12" db="EMBL/GenBank/DDBJ databases">
        <title>Draft genome sequence of the thermoanaerobe Thermotalea metallivorans, an isolate from the runoff channel of the Great Artesian Basin, Australia.</title>
        <authorList>
            <person name="Patel B.K."/>
        </authorList>
    </citation>
    <scope>NUCLEOTIDE SEQUENCE [LARGE SCALE GENOMIC DNA]</scope>
    <source>
        <strain evidence="1 2">B2-1</strain>
    </source>
</reference>
<gene>
    <name evidence="1" type="ORF">AN619_14070</name>
</gene>
<name>A0A140L5W9_9FIRM</name>
<dbReference type="OrthoDB" id="9896663at2"/>
<keyword evidence="2" id="KW-1185">Reference proteome</keyword>
<comment type="caution">
    <text evidence="1">The sequence shown here is derived from an EMBL/GenBank/DDBJ whole genome shotgun (WGS) entry which is preliminary data.</text>
</comment>
<sequence>MKVDSMNAIGGMNHTYTKTIRRVNKESHLSQNEINTLISEKTKNTFKPVDIKAINASCYRQYLMNNVGETVFDLSKLEEKMENQPAFPEVKQFTDDLGRTRFRCYLVKPNSDRLITVDVALLNYDGDQKMDEQTFMNTIGKAILVLDRHITMSKNLGDTVPDHIAPEFTFDKTSNRIDLSSLLRETKNDFMARTSRSFKSMNPFWNKFAEKKMIEEYYKDLEEFILEIIQKDLNR</sequence>
<dbReference type="Proteomes" id="UP000070456">
    <property type="component" value="Unassembled WGS sequence"/>
</dbReference>
<proteinExistence type="predicted"/>
<dbReference type="RefSeq" id="WP_068556003.1">
    <property type="nucleotide sequence ID" value="NZ_LOEE01000030.1"/>
</dbReference>
<dbReference type="AlphaFoldDB" id="A0A140L5W9"/>
<protein>
    <submittedName>
        <fullName evidence="1">Uncharacterized protein</fullName>
    </submittedName>
</protein>
<organism evidence="1 2">
    <name type="scientific">Thermotalea metallivorans</name>
    <dbReference type="NCBI Taxonomy" id="520762"/>
    <lineage>
        <taxon>Bacteria</taxon>
        <taxon>Bacillati</taxon>
        <taxon>Bacillota</taxon>
        <taxon>Clostridia</taxon>
        <taxon>Peptostreptococcales</taxon>
        <taxon>Thermotaleaceae</taxon>
        <taxon>Thermotalea</taxon>
    </lineage>
</organism>